<comment type="caution">
    <text evidence="1">The sequence shown here is derived from an EMBL/GenBank/DDBJ whole genome shotgun (WGS) entry which is preliminary data.</text>
</comment>
<proteinExistence type="predicted"/>
<sequence>MKKIMSLLAAVMLMCPVCSGIAAAETLRTEVTREWIQEVYGFSDEDLEGVAVEEVAEALWWTRDEVQREFGSDSRGLLRNLKWGQKQLELHRTEHHYKESAYDVIIGKRMQGKLPGFENLKRIDFRAECAEDGFFCKISGMLDMENRKICFSGIDMLDVCQVVGTDLPTAKYIEIYDVTNEEIEAVVSSLNRAWFRKPFEINGGIWSAGFEFRDGSVYSFTLDDICAEPEELALIRLFFAKMNSGGGSKSFFLPEQ</sequence>
<keyword evidence="2" id="KW-1185">Reference proteome</keyword>
<evidence type="ECO:0000313" key="2">
    <source>
        <dbReference type="Proteomes" id="UP000192328"/>
    </source>
</evidence>
<dbReference type="EMBL" id="FWXZ01000002">
    <property type="protein sequence ID" value="SMC50203.1"/>
    <property type="molecule type" value="Genomic_DNA"/>
</dbReference>
<gene>
    <name evidence="1" type="ORF">SAMN06297397_1087</name>
</gene>
<reference evidence="1" key="1">
    <citation type="submission" date="2017-04" db="EMBL/GenBank/DDBJ databases">
        <authorList>
            <person name="Varghese N."/>
            <person name="Submissions S."/>
        </authorList>
    </citation>
    <scope>NUCLEOTIDE SEQUENCE</scope>
    <source>
        <strain evidence="1">WTE2008</strain>
    </source>
</reference>
<name>A0AC61PJT5_9FIRM</name>
<organism evidence="1 2">
    <name type="scientific">Aristaeella lactis</name>
    <dbReference type="NCBI Taxonomy" id="3046383"/>
    <lineage>
        <taxon>Bacteria</taxon>
        <taxon>Bacillati</taxon>
        <taxon>Bacillota</taxon>
        <taxon>Clostridia</taxon>
        <taxon>Eubacteriales</taxon>
        <taxon>Aristaeellaceae</taxon>
        <taxon>Aristaeella</taxon>
    </lineage>
</organism>
<protein>
    <submittedName>
        <fullName evidence="1">Uncharacterized protein</fullName>
    </submittedName>
</protein>
<evidence type="ECO:0000313" key="1">
    <source>
        <dbReference type="EMBL" id="SMC50203.1"/>
    </source>
</evidence>
<accession>A0AC61PJT5</accession>
<dbReference type="Proteomes" id="UP000192328">
    <property type="component" value="Unassembled WGS sequence"/>
</dbReference>